<reference evidence="2 3" key="2">
    <citation type="journal article" date="2014" name="J. Gen. Appl. Microbiol.">
        <title>The early diverging ascomycetous budding yeast Saitoella complicata has three histone deacetylases belonging to the Clr6, Hos2, and Rpd3 lineages.</title>
        <authorList>
            <person name="Nishida H."/>
            <person name="Matsumoto T."/>
            <person name="Kondo S."/>
            <person name="Hamamoto M."/>
            <person name="Yoshikawa H."/>
        </authorList>
    </citation>
    <scope>NUCLEOTIDE SEQUENCE [LARGE SCALE GENOMIC DNA]</scope>
    <source>
        <strain evidence="2 3">NRRL Y-17804</strain>
    </source>
</reference>
<sequence>MKRLSGDTRLEIVTTCTLLFIITHCIKHYTEHSTTTTNINDHHHHQQQKQPTMPSFTRSLTSKIKTKLNSSPASPTPSSTHSRQSTADSGIAVSPTKPKPSSNMTRPGGFSANRGQTSLDVIPSTPDHSSTGDKRRSVDHQQTHMYSPATYHSPSTAPSSPESLFDSSSPRNFVGRKLSYESEVSSIYPEDDGGAKERMRMDDLREVEWFDERIMGLKKYSADDYINDLEVN</sequence>
<evidence type="ECO:0000313" key="2">
    <source>
        <dbReference type="EMBL" id="GAO51421.1"/>
    </source>
</evidence>
<reference evidence="2 3" key="1">
    <citation type="journal article" date="2011" name="J. Gen. Appl. Microbiol.">
        <title>Draft genome sequencing of the enigmatic yeast Saitoella complicata.</title>
        <authorList>
            <person name="Nishida H."/>
            <person name="Hamamoto M."/>
            <person name="Sugiyama J."/>
        </authorList>
    </citation>
    <scope>NUCLEOTIDE SEQUENCE [LARGE SCALE GENOMIC DNA]</scope>
    <source>
        <strain evidence="2 3">NRRL Y-17804</strain>
    </source>
</reference>
<feature type="compositionally biased region" description="Low complexity" evidence="1">
    <location>
        <begin position="70"/>
        <end position="82"/>
    </location>
</feature>
<keyword evidence="3" id="KW-1185">Reference proteome</keyword>
<comment type="caution">
    <text evidence="2">The sequence shown here is derived from an EMBL/GenBank/DDBJ whole genome shotgun (WGS) entry which is preliminary data.</text>
</comment>
<feature type="region of interest" description="Disordered" evidence="1">
    <location>
        <begin position="66"/>
        <end position="168"/>
    </location>
</feature>
<dbReference type="EMBL" id="BACD03000046">
    <property type="protein sequence ID" value="GAO51421.1"/>
    <property type="molecule type" value="Genomic_DNA"/>
</dbReference>
<feature type="compositionally biased region" description="Basic and acidic residues" evidence="1">
    <location>
        <begin position="130"/>
        <end position="142"/>
    </location>
</feature>
<proteinExistence type="predicted"/>
<dbReference type="AlphaFoldDB" id="A0A0E9NP27"/>
<evidence type="ECO:0000313" key="3">
    <source>
        <dbReference type="Proteomes" id="UP000033140"/>
    </source>
</evidence>
<organism evidence="2 3">
    <name type="scientific">Saitoella complicata (strain BCRC 22490 / CBS 7301 / JCM 7358 / NBRC 10748 / NRRL Y-17804)</name>
    <dbReference type="NCBI Taxonomy" id="698492"/>
    <lineage>
        <taxon>Eukaryota</taxon>
        <taxon>Fungi</taxon>
        <taxon>Dikarya</taxon>
        <taxon>Ascomycota</taxon>
        <taxon>Taphrinomycotina</taxon>
        <taxon>Taphrinomycotina incertae sedis</taxon>
        <taxon>Saitoella</taxon>
    </lineage>
</organism>
<reference evidence="2 3" key="3">
    <citation type="journal article" date="2015" name="Genome Announc.">
        <title>Draft Genome Sequence of the Archiascomycetous Yeast Saitoella complicata.</title>
        <authorList>
            <person name="Yamauchi K."/>
            <person name="Kondo S."/>
            <person name="Hamamoto M."/>
            <person name="Takahashi Y."/>
            <person name="Ogura Y."/>
            <person name="Hayashi T."/>
            <person name="Nishida H."/>
        </authorList>
    </citation>
    <scope>NUCLEOTIDE SEQUENCE [LARGE SCALE GENOMIC DNA]</scope>
    <source>
        <strain evidence="2 3">NRRL Y-17804</strain>
    </source>
</reference>
<dbReference type="Proteomes" id="UP000033140">
    <property type="component" value="Unassembled WGS sequence"/>
</dbReference>
<protein>
    <submittedName>
        <fullName evidence="2">Uncharacterized protein</fullName>
    </submittedName>
</protein>
<feature type="compositionally biased region" description="Low complexity" evidence="1">
    <location>
        <begin position="158"/>
        <end position="168"/>
    </location>
</feature>
<gene>
    <name evidence="2" type="ORF">G7K_5522-t1</name>
</gene>
<name>A0A0E9NP27_SAICN</name>
<evidence type="ECO:0000256" key="1">
    <source>
        <dbReference type="SAM" id="MobiDB-lite"/>
    </source>
</evidence>
<accession>A0A0E9NP27</accession>